<proteinExistence type="predicted"/>
<dbReference type="InParanoid" id="A0A1X2HFU4"/>
<reference evidence="2 3" key="1">
    <citation type="submission" date="2016-07" db="EMBL/GenBank/DDBJ databases">
        <title>Pervasive Adenine N6-methylation of Active Genes in Fungi.</title>
        <authorList>
            <consortium name="DOE Joint Genome Institute"/>
            <person name="Mondo S.J."/>
            <person name="Dannebaum R.O."/>
            <person name="Kuo R.C."/>
            <person name="Labutti K."/>
            <person name="Haridas S."/>
            <person name="Kuo A."/>
            <person name="Salamov A."/>
            <person name="Ahrendt S.R."/>
            <person name="Lipzen A."/>
            <person name="Sullivan W."/>
            <person name="Andreopoulos W.B."/>
            <person name="Clum A."/>
            <person name="Lindquist E."/>
            <person name="Daum C."/>
            <person name="Ramamoorthy G.K."/>
            <person name="Gryganskyi A."/>
            <person name="Culley D."/>
            <person name="Magnuson J.K."/>
            <person name="James T.Y."/>
            <person name="O'Malley M.A."/>
            <person name="Stajich J.E."/>
            <person name="Spatafora J.W."/>
            <person name="Visel A."/>
            <person name="Grigoriev I.V."/>
        </authorList>
    </citation>
    <scope>NUCLEOTIDE SEQUENCE [LARGE SCALE GENOMIC DNA]</scope>
    <source>
        <strain evidence="2 3">NRRL 2496</strain>
    </source>
</reference>
<dbReference type="Proteomes" id="UP000242180">
    <property type="component" value="Unassembled WGS sequence"/>
</dbReference>
<keyword evidence="3" id="KW-1185">Reference proteome</keyword>
<evidence type="ECO:0000256" key="1">
    <source>
        <dbReference type="SAM" id="MobiDB-lite"/>
    </source>
</evidence>
<organism evidence="2 3">
    <name type="scientific">Syncephalastrum racemosum</name>
    <name type="common">Filamentous fungus</name>
    <dbReference type="NCBI Taxonomy" id="13706"/>
    <lineage>
        <taxon>Eukaryota</taxon>
        <taxon>Fungi</taxon>
        <taxon>Fungi incertae sedis</taxon>
        <taxon>Mucoromycota</taxon>
        <taxon>Mucoromycotina</taxon>
        <taxon>Mucoromycetes</taxon>
        <taxon>Mucorales</taxon>
        <taxon>Syncephalastraceae</taxon>
        <taxon>Syncephalastrum</taxon>
    </lineage>
</organism>
<accession>A0A1X2HFU4</accession>
<feature type="compositionally biased region" description="Polar residues" evidence="1">
    <location>
        <begin position="112"/>
        <end position="122"/>
    </location>
</feature>
<dbReference type="EMBL" id="MCGN01000004">
    <property type="protein sequence ID" value="ORY97833.1"/>
    <property type="molecule type" value="Genomic_DNA"/>
</dbReference>
<feature type="compositionally biased region" description="Basic and acidic residues" evidence="1">
    <location>
        <begin position="85"/>
        <end position="96"/>
    </location>
</feature>
<feature type="region of interest" description="Disordered" evidence="1">
    <location>
        <begin position="378"/>
        <end position="400"/>
    </location>
</feature>
<dbReference type="AlphaFoldDB" id="A0A1X2HFU4"/>
<sequence>MAIRRRLSKQSTTKDEQSLQGQQTPSSRQQTNRASKRFDIFEALATTKDKSERSLAPPSKPKPLTTARDTGPHDLQTRQTPLSKEATKDSAPEMHKSQARSLADMASITAFADNSQEHTNASGHEDVIEEAFSQKDRSQAPNDPKGDASNSAAPFAPRQSILQRLARDTMASASKAVRKPSQGAVDGPKHKPPGTDIATALARHKQQKEHTQSSAATPYVPRKRTREEDDQRPHKQPAPATRLPPISPRRTSLAASPVHNRSLISAEKDSGNLEASVSLNNPVLPMRGKIRTSTVEGNFDARPQEQQRKENGQSEKNGEVFETDKTGMDTADKGHLPPEDYTTATDFKHLYKRMSQIRDLLVSTGTPDSTQRLSVVKPMAAEDKSPVRRAPTPTAEVRRPVLPDTSPVAWRINRARRLIEATRQRSKLWFAKAE</sequence>
<feature type="compositionally biased region" description="Basic and acidic residues" evidence="1">
    <location>
        <begin position="302"/>
        <end position="338"/>
    </location>
</feature>
<protein>
    <submittedName>
        <fullName evidence="2">Uncharacterized protein</fullName>
    </submittedName>
</protein>
<name>A0A1X2HFU4_SYNRA</name>
<gene>
    <name evidence="2" type="ORF">BCR43DRAFT_490443</name>
</gene>
<feature type="compositionally biased region" description="Polar residues" evidence="1">
    <location>
        <begin position="18"/>
        <end position="33"/>
    </location>
</feature>
<feature type="region of interest" description="Disordered" evidence="1">
    <location>
        <begin position="1"/>
        <end position="339"/>
    </location>
</feature>
<evidence type="ECO:0000313" key="3">
    <source>
        <dbReference type="Proteomes" id="UP000242180"/>
    </source>
</evidence>
<evidence type="ECO:0000313" key="2">
    <source>
        <dbReference type="EMBL" id="ORY97833.1"/>
    </source>
</evidence>
<comment type="caution">
    <text evidence="2">The sequence shown here is derived from an EMBL/GenBank/DDBJ whole genome shotgun (WGS) entry which is preliminary data.</text>
</comment>